<evidence type="ECO:0000313" key="2">
    <source>
        <dbReference type="EMBL" id="CCF46986.1"/>
    </source>
</evidence>
<feature type="compositionally biased region" description="Basic and acidic residues" evidence="1">
    <location>
        <begin position="13"/>
        <end position="31"/>
    </location>
</feature>
<reference evidence="3" key="1">
    <citation type="journal article" date="2012" name="Nat. Genet.">
        <title>Lifestyle transitions in plant pathogenic Colletotrichum fungi deciphered by genome and transcriptome analyses.</title>
        <authorList>
            <person name="O'Connell R.J."/>
            <person name="Thon M.R."/>
            <person name="Hacquard S."/>
            <person name="Amyotte S.G."/>
            <person name="Kleemann J."/>
            <person name="Torres M.F."/>
            <person name="Damm U."/>
            <person name="Buiate E.A."/>
            <person name="Epstein L."/>
            <person name="Alkan N."/>
            <person name="Altmueller J."/>
            <person name="Alvarado-Balderrama L."/>
            <person name="Bauser C.A."/>
            <person name="Becker C."/>
            <person name="Birren B.W."/>
            <person name="Chen Z."/>
            <person name="Choi J."/>
            <person name="Crouch J.A."/>
            <person name="Duvick J.P."/>
            <person name="Farman M.A."/>
            <person name="Gan P."/>
            <person name="Heiman D."/>
            <person name="Henrissat B."/>
            <person name="Howard R.J."/>
            <person name="Kabbage M."/>
            <person name="Koch C."/>
            <person name="Kracher B."/>
            <person name="Kubo Y."/>
            <person name="Law A.D."/>
            <person name="Lebrun M.-H."/>
            <person name="Lee Y.-H."/>
            <person name="Miyara I."/>
            <person name="Moore N."/>
            <person name="Neumann U."/>
            <person name="Nordstroem K."/>
            <person name="Panaccione D.G."/>
            <person name="Panstruga R."/>
            <person name="Place M."/>
            <person name="Proctor R.H."/>
            <person name="Prusky D."/>
            <person name="Rech G."/>
            <person name="Reinhardt R."/>
            <person name="Rollins J.A."/>
            <person name="Rounsley S."/>
            <person name="Schardl C.L."/>
            <person name="Schwartz D.C."/>
            <person name="Shenoy N."/>
            <person name="Shirasu K."/>
            <person name="Sikhakolli U.R."/>
            <person name="Stueber K."/>
            <person name="Sukno S.A."/>
            <person name="Sweigard J.A."/>
            <person name="Takano Y."/>
            <person name="Takahara H."/>
            <person name="Trail F."/>
            <person name="van der Does H.C."/>
            <person name="Voll L.M."/>
            <person name="Will I."/>
            <person name="Young S."/>
            <person name="Zeng Q."/>
            <person name="Zhang J."/>
            <person name="Zhou S."/>
            <person name="Dickman M.B."/>
            <person name="Schulze-Lefert P."/>
            <person name="Ver Loren van Themaat E."/>
            <person name="Ma L.-J."/>
            <person name="Vaillancourt L.J."/>
        </authorList>
    </citation>
    <scope>NUCLEOTIDE SEQUENCE [LARGE SCALE GENOMIC DNA]</scope>
    <source>
        <strain evidence="3">IMI 349063</strain>
    </source>
</reference>
<proteinExistence type="predicted"/>
<dbReference type="Proteomes" id="UP000007174">
    <property type="component" value="Unassembled WGS sequence"/>
</dbReference>
<feature type="non-terminal residue" evidence="2">
    <location>
        <position position="81"/>
    </location>
</feature>
<dbReference type="EMBL" id="CACQ02009243">
    <property type="protein sequence ID" value="CCF46986.1"/>
    <property type="molecule type" value="Genomic_DNA"/>
</dbReference>
<dbReference type="HOGENOM" id="CLU_2580231_0_0_1"/>
<evidence type="ECO:0000256" key="1">
    <source>
        <dbReference type="SAM" id="MobiDB-lite"/>
    </source>
</evidence>
<evidence type="ECO:0000313" key="3">
    <source>
        <dbReference type="Proteomes" id="UP000007174"/>
    </source>
</evidence>
<feature type="non-terminal residue" evidence="2">
    <location>
        <position position="1"/>
    </location>
</feature>
<feature type="region of interest" description="Disordered" evidence="1">
    <location>
        <begin position="1"/>
        <end position="58"/>
    </location>
</feature>
<organism evidence="2 3">
    <name type="scientific">Colletotrichum higginsianum (strain IMI 349063)</name>
    <name type="common">Crucifer anthracnose fungus</name>
    <dbReference type="NCBI Taxonomy" id="759273"/>
    <lineage>
        <taxon>Eukaryota</taxon>
        <taxon>Fungi</taxon>
        <taxon>Dikarya</taxon>
        <taxon>Ascomycota</taxon>
        <taxon>Pezizomycotina</taxon>
        <taxon>Sordariomycetes</taxon>
        <taxon>Hypocreomycetidae</taxon>
        <taxon>Glomerellales</taxon>
        <taxon>Glomerellaceae</taxon>
        <taxon>Colletotrichum</taxon>
        <taxon>Colletotrichum destructivum species complex</taxon>
    </lineage>
</organism>
<protein>
    <submittedName>
        <fullName evidence="2">Uncharacterized protein</fullName>
    </submittedName>
</protein>
<sequence length="81" mass="9566">EALRQPVQPQETRQGETRAQGHDALRQEAERPLLQQQAPREILQAMSTSSGRRRLRRQARRANVACAWRYWVPLRRHRGSR</sequence>
<accession>H1W3C3</accession>
<name>H1W3C3_COLHI</name>
<dbReference type="AlphaFoldDB" id="H1W3C3"/>
<gene>
    <name evidence="2" type="ORF">CH063_15556</name>
</gene>